<dbReference type="InterPro" id="IPR004821">
    <property type="entry name" value="Cyt_trans-like"/>
</dbReference>
<dbReference type="RefSeq" id="XP_007787754.1">
    <property type="nucleotide sequence ID" value="XM_007789564.1"/>
</dbReference>
<dbReference type="PANTHER" id="PTHR31285:SF0">
    <property type="entry name" value="NICOTINAMIDE MONONUCLEOTIDE ADENYLYLTRANSFERASE"/>
    <property type="match status" value="1"/>
</dbReference>
<gene>
    <name evidence="2" type="ORF">EPUS_08951</name>
</gene>
<dbReference type="GO" id="GO:0005737">
    <property type="term" value="C:cytoplasm"/>
    <property type="evidence" value="ECO:0007669"/>
    <property type="project" value="TreeGrafter"/>
</dbReference>
<dbReference type="GO" id="GO:0016887">
    <property type="term" value="F:ATP hydrolysis activity"/>
    <property type="evidence" value="ECO:0007669"/>
    <property type="project" value="TreeGrafter"/>
</dbReference>
<dbReference type="GeneID" id="19243791"/>
<evidence type="ECO:0000259" key="1">
    <source>
        <dbReference type="Pfam" id="PF01467"/>
    </source>
</evidence>
<accession>U1HZB4</accession>
<organism evidence="2 3">
    <name type="scientific">Endocarpon pusillum (strain Z07020 / HMAS-L-300199)</name>
    <name type="common">Lichen-forming fungus</name>
    <dbReference type="NCBI Taxonomy" id="1263415"/>
    <lineage>
        <taxon>Eukaryota</taxon>
        <taxon>Fungi</taxon>
        <taxon>Dikarya</taxon>
        <taxon>Ascomycota</taxon>
        <taxon>Pezizomycotina</taxon>
        <taxon>Eurotiomycetes</taxon>
        <taxon>Chaetothyriomycetidae</taxon>
        <taxon>Verrucariales</taxon>
        <taxon>Verrucariaceae</taxon>
        <taxon>Endocarpon</taxon>
    </lineage>
</organism>
<sequence>MLRSFKASCASVLRDLANSPSSFKLVRTVPHSESSPATAAKTLYVLDGSFNPPTKAHHRIATSALSEDRGSAPKRLLLLLATQNADKARMPASLEDRLVMMTLFAHELLYDLQQEVPPLIDIGLVKQPYFHDKAAAVDESGVYPKSPQQVHLVGFDTLIRIFNTKYYPPDHHLRVLEPFLSKHRLRATYRTDDEWGSRLEQDRYIQNIADGKRTDEGAQRDWARQLTLVEGSRDGEDIVSSTLARKAAKSDPSQLDKYVMPTIRDWIISEKLYLDGK</sequence>
<dbReference type="AlphaFoldDB" id="U1HZB4"/>
<feature type="domain" description="Cytidyltransferase-like" evidence="1">
    <location>
        <begin position="46"/>
        <end position="106"/>
    </location>
</feature>
<keyword evidence="3" id="KW-1185">Reference proteome</keyword>
<dbReference type="OrthoDB" id="5591297at2759"/>
<proteinExistence type="predicted"/>
<dbReference type="Gene3D" id="3.40.50.620">
    <property type="entry name" value="HUPs"/>
    <property type="match status" value="1"/>
</dbReference>
<reference evidence="3" key="1">
    <citation type="journal article" date="2014" name="BMC Genomics">
        <title>Genome characteristics reveal the impact of lichenization on lichen-forming fungus Endocarpon pusillum Hedwig (Verrucariales, Ascomycota).</title>
        <authorList>
            <person name="Wang Y.-Y."/>
            <person name="Liu B."/>
            <person name="Zhang X.-Y."/>
            <person name="Zhou Q.-M."/>
            <person name="Zhang T."/>
            <person name="Li H."/>
            <person name="Yu Y.-F."/>
            <person name="Zhang X.-L."/>
            <person name="Hao X.-Y."/>
            <person name="Wang M."/>
            <person name="Wang L."/>
            <person name="Wei J.-C."/>
        </authorList>
    </citation>
    <scope>NUCLEOTIDE SEQUENCE [LARGE SCALE GENOMIC DNA]</scope>
    <source>
        <strain evidence="3">Z07020 / HMAS-L-300199</strain>
    </source>
</reference>
<protein>
    <recommendedName>
        <fullName evidence="1">Cytidyltransferase-like domain-containing protein</fullName>
    </recommendedName>
</protein>
<dbReference type="eggNOG" id="ENOG502S55N">
    <property type="taxonomic scope" value="Eukaryota"/>
</dbReference>
<dbReference type="EMBL" id="KE720847">
    <property type="protein sequence ID" value="ERF74899.1"/>
    <property type="molecule type" value="Genomic_DNA"/>
</dbReference>
<evidence type="ECO:0000313" key="3">
    <source>
        <dbReference type="Proteomes" id="UP000019373"/>
    </source>
</evidence>
<dbReference type="HOGENOM" id="CLU_032651_0_0_1"/>
<dbReference type="SUPFAM" id="SSF52374">
    <property type="entry name" value="Nucleotidylyl transferase"/>
    <property type="match status" value="1"/>
</dbReference>
<evidence type="ECO:0000313" key="2">
    <source>
        <dbReference type="EMBL" id="ERF74899.1"/>
    </source>
</evidence>
<dbReference type="GO" id="GO:0000309">
    <property type="term" value="F:nicotinamide-nucleotide adenylyltransferase activity"/>
    <property type="evidence" value="ECO:0007669"/>
    <property type="project" value="TreeGrafter"/>
</dbReference>
<name>U1HZB4_ENDPU</name>
<dbReference type="Pfam" id="PF01467">
    <property type="entry name" value="CTP_transf_like"/>
    <property type="match status" value="1"/>
</dbReference>
<dbReference type="InterPro" id="IPR014729">
    <property type="entry name" value="Rossmann-like_a/b/a_fold"/>
</dbReference>
<dbReference type="OMA" id="RLVMMEL"/>
<dbReference type="Proteomes" id="UP000019373">
    <property type="component" value="Unassembled WGS sequence"/>
</dbReference>
<dbReference type="PANTHER" id="PTHR31285">
    <property type="entry name" value="NICOTINAMIDE MONONUCLEOTIDE ADENYLYLTRANSFERASE"/>
    <property type="match status" value="1"/>
</dbReference>
<dbReference type="GO" id="GO:0005634">
    <property type="term" value="C:nucleus"/>
    <property type="evidence" value="ECO:0007669"/>
    <property type="project" value="TreeGrafter"/>
</dbReference>